<keyword evidence="5" id="KW-0333">Golgi apparatus</keyword>
<dbReference type="PANTHER" id="PTHR12042:SF21">
    <property type="entry name" value="ALPHA1,4-GALACTOSYLTRANSFERASE 1-RELATED"/>
    <property type="match status" value="1"/>
</dbReference>
<keyword evidence="6 7" id="KW-0472">Membrane</keyword>
<dbReference type="AlphaFoldDB" id="A0A6A4WX23"/>
<organism evidence="9 10">
    <name type="scientific">Amphibalanus amphitrite</name>
    <name type="common">Striped barnacle</name>
    <name type="synonym">Balanus amphitrite</name>
    <dbReference type="NCBI Taxonomy" id="1232801"/>
    <lineage>
        <taxon>Eukaryota</taxon>
        <taxon>Metazoa</taxon>
        <taxon>Ecdysozoa</taxon>
        <taxon>Arthropoda</taxon>
        <taxon>Crustacea</taxon>
        <taxon>Multicrustacea</taxon>
        <taxon>Cirripedia</taxon>
        <taxon>Thoracica</taxon>
        <taxon>Thoracicalcarea</taxon>
        <taxon>Balanomorpha</taxon>
        <taxon>Balanoidea</taxon>
        <taxon>Balanidae</taxon>
        <taxon>Amphibalaninae</taxon>
        <taxon>Amphibalanus</taxon>
    </lineage>
</organism>
<sequence>MTVSDPHSHTLALLRRRCAMVAPCAGGGGKRRRALLLLVSATVALLLFYAFYPTSQDLTHVFYPTADPDQLSDLYYSWETHTPHGLPAPPRYPVWIQATPLPPITPDRTIFLLETSGRSEIRPREWCAVESAARAHPGYTVLFLTATARVRRTALAAAVLAFNNTRLAQLDFAEVFEGTLLEEWYRSRAVLRSWWQASHMSDALRFALLTKYGGIYLDTDVIVRRSMADMDDGAGLESEHSVAAGVLKFARRSALPGLFAARFVEQYDPSDWGANGPGVVTAVLLRRCGLGGLPLPPSHCGDFTIFGSRRFYGVPWPEWRLLLTPAQRDTVLERVDASYVVHTWGLHISGHSAPRGSALYQLAEQHCPLALAASGSRF</sequence>
<evidence type="ECO:0000313" key="9">
    <source>
        <dbReference type="EMBL" id="KAF0311647.1"/>
    </source>
</evidence>
<accession>A0A6A4WX23</accession>
<dbReference type="InterPro" id="IPR051981">
    <property type="entry name" value="Glycosyltransf_32"/>
</dbReference>
<dbReference type="GO" id="GO:0006688">
    <property type="term" value="P:glycosphingolipid biosynthetic process"/>
    <property type="evidence" value="ECO:0007669"/>
    <property type="project" value="TreeGrafter"/>
</dbReference>
<comment type="similarity">
    <text evidence="2">Belongs to the glycosyltransferase 32 family.</text>
</comment>
<dbReference type="InterPro" id="IPR007577">
    <property type="entry name" value="GlycoTrfase_DXD_sugar-bd_CS"/>
</dbReference>
<dbReference type="OrthoDB" id="6333746at2759"/>
<feature type="domain" description="Alpha 1,4-glycosyltransferase" evidence="8">
    <location>
        <begin position="252"/>
        <end position="373"/>
    </location>
</feature>
<proteinExistence type="inferred from homology"/>
<protein>
    <submittedName>
        <fullName evidence="9">Lactosylceramide 4-alpha-galactosyltransferase</fullName>
    </submittedName>
</protein>
<dbReference type="Proteomes" id="UP000440578">
    <property type="component" value="Unassembled WGS sequence"/>
</dbReference>
<gene>
    <name evidence="9" type="primary">A4galt_0</name>
    <name evidence="9" type="ORF">FJT64_017571</name>
</gene>
<evidence type="ECO:0000256" key="1">
    <source>
        <dbReference type="ARBA" id="ARBA00004323"/>
    </source>
</evidence>
<feature type="transmembrane region" description="Helical" evidence="7">
    <location>
        <begin position="34"/>
        <end position="52"/>
    </location>
</feature>
<evidence type="ECO:0000256" key="2">
    <source>
        <dbReference type="ARBA" id="ARBA00009003"/>
    </source>
</evidence>
<keyword evidence="10" id="KW-1185">Reference proteome</keyword>
<dbReference type="InterPro" id="IPR029044">
    <property type="entry name" value="Nucleotide-diphossugar_trans"/>
</dbReference>
<evidence type="ECO:0000256" key="3">
    <source>
        <dbReference type="ARBA" id="ARBA00022676"/>
    </source>
</evidence>
<dbReference type="EMBL" id="VIIS01000223">
    <property type="protein sequence ID" value="KAF0311647.1"/>
    <property type="molecule type" value="Genomic_DNA"/>
</dbReference>
<dbReference type="SUPFAM" id="SSF53448">
    <property type="entry name" value="Nucleotide-diphospho-sugar transferases"/>
    <property type="match status" value="1"/>
</dbReference>
<evidence type="ECO:0000259" key="8">
    <source>
        <dbReference type="Pfam" id="PF04572"/>
    </source>
</evidence>
<evidence type="ECO:0000256" key="7">
    <source>
        <dbReference type="SAM" id="Phobius"/>
    </source>
</evidence>
<dbReference type="Pfam" id="PF04572">
    <property type="entry name" value="Gb3_synth"/>
    <property type="match status" value="1"/>
</dbReference>
<evidence type="ECO:0000256" key="4">
    <source>
        <dbReference type="ARBA" id="ARBA00022679"/>
    </source>
</evidence>
<keyword evidence="7" id="KW-1133">Transmembrane helix</keyword>
<dbReference type="GO" id="GO:0035248">
    <property type="term" value="F:alpha-1,4-N-acetylgalactosaminyltransferase activity"/>
    <property type="evidence" value="ECO:0007669"/>
    <property type="project" value="TreeGrafter"/>
</dbReference>
<keyword evidence="4 9" id="KW-0808">Transferase</keyword>
<dbReference type="PANTHER" id="PTHR12042">
    <property type="entry name" value="LACTOSYLCERAMIDE 4-ALPHA-GALACTOSYLTRANSFERASE ALPHA- 1,4-GALACTOSYLTRANSFERASE"/>
    <property type="match status" value="1"/>
</dbReference>
<reference evidence="9 10" key="1">
    <citation type="submission" date="2019-07" db="EMBL/GenBank/DDBJ databases">
        <title>Draft genome assembly of a fouling barnacle, Amphibalanus amphitrite (Darwin, 1854): The first reference genome for Thecostraca.</title>
        <authorList>
            <person name="Kim W."/>
        </authorList>
    </citation>
    <scope>NUCLEOTIDE SEQUENCE [LARGE SCALE GENOMIC DNA]</scope>
    <source>
        <strain evidence="9">SNU_AA5</strain>
        <tissue evidence="9">Soma without cirri and trophi</tissue>
    </source>
</reference>
<comment type="subcellular location">
    <subcellularLocation>
        <location evidence="1">Golgi apparatus membrane</location>
        <topology evidence="1">Single-pass type II membrane protein</topology>
    </subcellularLocation>
</comment>
<dbReference type="GO" id="GO:0000139">
    <property type="term" value="C:Golgi membrane"/>
    <property type="evidence" value="ECO:0007669"/>
    <property type="project" value="UniProtKB-SubCell"/>
</dbReference>
<comment type="caution">
    <text evidence="9">The sequence shown here is derived from an EMBL/GenBank/DDBJ whole genome shotgun (WGS) entry which is preliminary data.</text>
</comment>
<name>A0A6A4WX23_AMPAM</name>
<evidence type="ECO:0000256" key="6">
    <source>
        <dbReference type="ARBA" id="ARBA00023136"/>
    </source>
</evidence>
<dbReference type="Pfam" id="PF04488">
    <property type="entry name" value="Gly_transf_sug"/>
    <property type="match status" value="1"/>
</dbReference>
<evidence type="ECO:0000313" key="10">
    <source>
        <dbReference type="Proteomes" id="UP000440578"/>
    </source>
</evidence>
<evidence type="ECO:0000256" key="5">
    <source>
        <dbReference type="ARBA" id="ARBA00023034"/>
    </source>
</evidence>
<dbReference type="InterPro" id="IPR007652">
    <property type="entry name" value="A1-4-GlycosylTfrase_dom"/>
</dbReference>
<keyword evidence="7" id="KW-0812">Transmembrane</keyword>
<dbReference type="Gene3D" id="3.90.550.20">
    <property type="match status" value="1"/>
</dbReference>
<keyword evidence="3 9" id="KW-0328">Glycosyltransferase</keyword>